<dbReference type="Proteomes" id="UP000799291">
    <property type="component" value="Unassembled WGS sequence"/>
</dbReference>
<feature type="transmembrane region" description="Helical" evidence="7">
    <location>
        <begin position="454"/>
        <end position="475"/>
    </location>
</feature>
<dbReference type="InterPro" id="IPR036259">
    <property type="entry name" value="MFS_trans_sf"/>
</dbReference>
<dbReference type="GO" id="GO:0016020">
    <property type="term" value="C:membrane"/>
    <property type="evidence" value="ECO:0007669"/>
    <property type="project" value="UniProtKB-SubCell"/>
</dbReference>
<evidence type="ECO:0000256" key="5">
    <source>
        <dbReference type="ARBA" id="ARBA00023136"/>
    </source>
</evidence>
<dbReference type="Gene3D" id="1.20.1250.20">
    <property type="entry name" value="MFS general substrate transporter like domains"/>
    <property type="match status" value="2"/>
</dbReference>
<feature type="transmembrane region" description="Helical" evidence="7">
    <location>
        <begin position="188"/>
        <end position="208"/>
    </location>
</feature>
<gene>
    <name evidence="9" type="ORF">K458DRAFT_318337</name>
</gene>
<keyword evidence="10" id="KW-1185">Reference proteome</keyword>
<feature type="transmembrane region" description="Helical" evidence="7">
    <location>
        <begin position="128"/>
        <end position="147"/>
    </location>
</feature>
<evidence type="ECO:0000259" key="8">
    <source>
        <dbReference type="PROSITE" id="PS50850"/>
    </source>
</evidence>
<feature type="transmembrane region" description="Helical" evidence="7">
    <location>
        <begin position="332"/>
        <end position="351"/>
    </location>
</feature>
<feature type="transmembrane region" description="Helical" evidence="7">
    <location>
        <begin position="422"/>
        <end position="442"/>
    </location>
</feature>
<keyword evidence="5 7" id="KW-0472">Membrane</keyword>
<feature type="region of interest" description="Disordered" evidence="6">
    <location>
        <begin position="1"/>
        <end position="29"/>
    </location>
</feature>
<evidence type="ECO:0000256" key="3">
    <source>
        <dbReference type="ARBA" id="ARBA00022692"/>
    </source>
</evidence>
<organism evidence="9 10">
    <name type="scientific">Lentithecium fluviatile CBS 122367</name>
    <dbReference type="NCBI Taxonomy" id="1168545"/>
    <lineage>
        <taxon>Eukaryota</taxon>
        <taxon>Fungi</taxon>
        <taxon>Dikarya</taxon>
        <taxon>Ascomycota</taxon>
        <taxon>Pezizomycotina</taxon>
        <taxon>Dothideomycetes</taxon>
        <taxon>Pleosporomycetidae</taxon>
        <taxon>Pleosporales</taxon>
        <taxon>Massarineae</taxon>
        <taxon>Lentitheciaceae</taxon>
        <taxon>Lentithecium</taxon>
    </lineage>
</organism>
<evidence type="ECO:0000313" key="9">
    <source>
        <dbReference type="EMBL" id="KAF2677939.1"/>
    </source>
</evidence>
<reference evidence="9" key="1">
    <citation type="journal article" date="2020" name="Stud. Mycol.">
        <title>101 Dothideomycetes genomes: a test case for predicting lifestyles and emergence of pathogens.</title>
        <authorList>
            <person name="Haridas S."/>
            <person name="Albert R."/>
            <person name="Binder M."/>
            <person name="Bloem J."/>
            <person name="Labutti K."/>
            <person name="Salamov A."/>
            <person name="Andreopoulos B."/>
            <person name="Baker S."/>
            <person name="Barry K."/>
            <person name="Bills G."/>
            <person name="Bluhm B."/>
            <person name="Cannon C."/>
            <person name="Castanera R."/>
            <person name="Culley D."/>
            <person name="Daum C."/>
            <person name="Ezra D."/>
            <person name="Gonzalez J."/>
            <person name="Henrissat B."/>
            <person name="Kuo A."/>
            <person name="Liang C."/>
            <person name="Lipzen A."/>
            <person name="Lutzoni F."/>
            <person name="Magnuson J."/>
            <person name="Mondo S."/>
            <person name="Nolan M."/>
            <person name="Ohm R."/>
            <person name="Pangilinan J."/>
            <person name="Park H.-J."/>
            <person name="Ramirez L."/>
            <person name="Alfaro M."/>
            <person name="Sun H."/>
            <person name="Tritt A."/>
            <person name="Yoshinaga Y."/>
            <person name="Zwiers L.-H."/>
            <person name="Turgeon B."/>
            <person name="Goodwin S."/>
            <person name="Spatafora J."/>
            <person name="Crous P."/>
            <person name="Grigoriev I."/>
        </authorList>
    </citation>
    <scope>NUCLEOTIDE SEQUENCE</scope>
    <source>
        <strain evidence="9">CBS 122367</strain>
    </source>
</reference>
<evidence type="ECO:0000256" key="1">
    <source>
        <dbReference type="ARBA" id="ARBA00004141"/>
    </source>
</evidence>
<dbReference type="PANTHER" id="PTHR43791:SF18">
    <property type="entry name" value="NICOTINIC ACID TRANSPORTER TNA1, PUTATIVE (AFU_ORTHOLOGUE AFUA_3G03820)-RELATED"/>
    <property type="match status" value="1"/>
</dbReference>
<feature type="transmembrane region" description="Helical" evidence="7">
    <location>
        <begin position="360"/>
        <end position="379"/>
    </location>
</feature>
<feature type="compositionally biased region" description="Basic and acidic residues" evidence="6">
    <location>
        <begin position="15"/>
        <end position="29"/>
    </location>
</feature>
<feature type="domain" description="Major facilitator superfamily (MFS) profile" evidence="8">
    <location>
        <begin position="57"/>
        <end position="481"/>
    </location>
</feature>
<dbReference type="FunFam" id="1.20.1250.20:FF:000034">
    <property type="entry name" value="MFS general substrate transporter"/>
    <property type="match status" value="1"/>
</dbReference>
<evidence type="ECO:0000256" key="7">
    <source>
        <dbReference type="SAM" id="Phobius"/>
    </source>
</evidence>
<keyword evidence="4 7" id="KW-1133">Transmembrane helix</keyword>
<feature type="transmembrane region" description="Helical" evidence="7">
    <location>
        <begin position="293"/>
        <end position="312"/>
    </location>
</feature>
<dbReference type="PANTHER" id="PTHR43791">
    <property type="entry name" value="PERMEASE-RELATED"/>
    <property type="match status" value="1"/>
</dbReference>
<proteinExistence type="predicted"/>
<dbReference type="GO" id="GO:0022857">
    <property type="term" value="F:transmembrane transporter activity"/>
    <property type="evidence" value="ECO:0007669"/>
    <property type="project" value="InterPro"/>
</dbReference>
<evidence type="ECO:0000313" key="10">
    <source>
        <dbReference type="Proteomes" id="UP000799291"/>
    </source>
</evidence>
<dbReference type="Pfam" id="PF07690">
    <property type="entry name" value="MFS_1"/>
    <property type="match status" value="1"/>
</dbReference>
<accession>A0A6G1IJ64</accession>
<keyword evidence="2" id="KW-0813">Transport</keyword>
<feature type="transmembrane region" description="Helical" evidence="7">
    <location>
        <begin position="220"/>
        <end position="242"/>
    </location>
</feature>
<keyword evidence="3 7" id="KW-0812">Transmembrane</keyword>
<dbReference type="PROSITE" id="PS50850">
    <property type="entry name" value="MFS"/>
    <property type="match status" value="1"/>
</dbReference>
<evidence type="ECO:0000256" key="2">
    <source>
        <dbReference type="ARBA" id="ARBA00022448"/>
    </source>
</evidence>
<dbReference type="InterPro" id="IPR020846">
    <property type="entry name" value="MFS_dom"/>
</dbReference>
<feature type="transmembrane region" description="Helical" evidence="7">
    <location>
        <begin position="153"/>
        <end position="176"/>
    </location>
</feature>
<feature type="transmembrane region" description="Helical" evidence="7">
    <location>
        <begin position="391"/>
        <end position="410"/>
    </location>
</feature>
<evidence type="ECO:0000256" key="6">
    <source>
        <dbReference type="SAM" id="MobiDB-lite"/>
    </source>
</evidence>
<comment type="subcellular location">
    <subcellularLocation>
        <location evidence="1">Membrane</location>
        <topology evidence="1">Multi-pass membrane protein</topology>
    </subcellularLocation>
</comment>
<sequence>MATAIDDAKSSGILGDDKRVEDVAEKEPLSDAEAEAAAVELDEKEARRILTKVDYRLVPILSLLYLVAFIDRSNIGNAKVAGLVKDLHMETGQGGLKYNTAVTLFFVPYTLLEVPSNIVLKLMRPSRWIAIIMFSWGLVMTFMGLISSYGGLLAARFFLGVTEAGFFPAATFLLTLWYRRYEVQRRMAVFYVAASLSGAFSGLLAYAIQKLDGRSGLEGWQWIFLIEGLIPVFLALFIWKVLPDSPETASFLTQAERDFLVKRLAEETGSGHGKVTNQDKMGSRFIKAGLSEWKVWCAVVIFWGNTVGVYGFTATVPTVISGLGYSAANAQLLTIPIYVFASILTIIFAWWSDHMRTRSPFIIAGFVIAACGFIAQLAIPHPAYPGLTYGFLFPVAGGLYCPFIILVSWIANSLAPSSKRAVGMALLISVGNMGGIMGSNIYLDREKPKYRTGFGVSLAMCCASIAMTAFLRTAYRRENAKRDALLAEHGEAAIRARYSDEEMLELGDRSPFFRYTL</sequence>
<dbReference type="EMBL" id="MU005616">
    <property type="protein sequence ID" value="KAF2677939.1"/>
    <property type="molecule type" value="Genomic_DNA"/>
</dbReference>
<dbReference type="InterPro" id="IPR011701">
    <property type="entry name" value="MFS"/>
</dbReference>
<dbReference type="AlphaFoldDB" id="A0A6G1IJ64"/>
<dbReference type="FunFam" id="1.20.1250.20:FF:000013">
    <property type="entry name" value="MFS general substrate transporter"/>
    <property type="match status" value="1"/>
</dbReference>
<dbReference type="SUPFAM" id="SSF103473">
    <property type="entry name" value="MFS general substrate transporter"/>
    <property type="match status" value="1"/>
</dbReference>
<name>A0A6G1IJ64_9PLEO</name>
<evidence type="ECO:0000256" key="4">
    <source>
        <dbReference type="ARBA" id="ARBA00022989"/>
    </source>
</evidence>
<dbReference type="OrthoDB" id="2962993at2759"/>
<protein>
    <submittedName>
        <fullName evidence="9">MFS general substrate transporter</fullName>
    </submittedName>
</protein>